<dbReference type="InterPro" id="IPR003646">
    <property type="entry name" value="SH3-like_bac-type"/>
</dbReference>
<reference evidence="2 3" key="1">
    <citation type="journal article" date="2011" name="J. Bacteriol.">
        <title>Draft genome sequence of the anoxygenic filamentous phototrophic bacterium Oscillochloris trichoides subsp. DG-6.</title>
        <authorList>
            <person name="Kuznetsov B.B."/>
            <person name="Ivanovsky R.N."/>
            <person name="Keppen O.I."/>
            <person name="Sukhacheva M.V."/>
            <person name="Bumazhkin B.K."/>
            <person name="Patutina E.O."/>
            <person name="Beletsky A.V."/>
            <person name="Mardanov A.V."/>
            <person name="Baslerov R.V."/>
            <person name="Panteleeva A.N."/>
            <person name="Kolganova T.V."/>
            <person name="Ravin N.V."/>
            <person name="Skryabin K.G."/>
        </authorList>
    </citation>
    <scope>NUCLEOTIDE SEQUENCE [LARGE SCALE GENOMIC DNA]</scope>
    <source>
        <strain evidence="2 3">DG-6</strain>
    </source>
</reference>
<gene>
    <name evidence="2" type="ORF">OSCT_1096</name>
</gene>
<dbReference type="AlphaFoldDB" id="E1ICP5"/>
<dbReference type="Gene3D" id="2.30.30.40">
    <property type="entry name" value="SH3 Domains"/>
    <property type="match status" value="1"/>
</dbReference>
<evidence type="ECO:0000313" key="3">
    <source>
        <dbReference type="Proteomes" id="UP000054010"/>
    </source>
</evidence>
<dbReference type="Gene3D" id="1.25.10.10">
    <property type="entry name" value="Leucine-rich Repeat Variant"/>
    <property type="match status" value="1"/>
</dbReference>
<keyword evidence="3" id="KW-1185">Reference proteome</keyword>
<dbReference type="EMBL" id="ADVR01000029">
    <property type="protein sequence ID" value="EFO81065.1"/>
    <property type="molecule type" value="Genomic_DNA"/>
</dbReference>
<protein>
    <submittedName>
        <fullName evidence="2">SH3 type 3 domain-containing protein</fullName>
    </submittedName>
</protein>
<proteinExistence type="predicted"/>
<dbReference type="eggNOG" id="COG1413">
    <property type="taxonomic scope" value="Bacteria"/>
</dbReference>
<accession>E1ICP5</accession>
<comment type="caution">
    <text evidence="2">The sequence shown here is derived from an EMBL/GenBank/DDBJ whole genome shotgun (WGS) entry which is preliminary data.</text>
</comment>
<feature type="domain" description="SH3b" evidence="1">
    <location>
        <begin position="155"/>
        <end position="219"/>
    </location>
</feature>
<evidence type="ECO:0000313" key="2">
    <source>
        <dbReference type="EMBL" id="EFO81065.1"/>
    </source>
</evidence>
<sequence length="234" mass="24919">MLSALKHPNSNVRWSAVRALMTVGDMRAIFELRRIAQHDQGRTSWGEPVAGAAQSALDQLSQRSVWGQSVELVKTAVTSVLMILALTLAFSVVSTVRAEWDRFGVYVPGQTQVPTLVVPTPEPAALVPVPTSAPTPTLAPTPTVVVSGTVLQISFVRPQPNTNNNPIGQLNQGDTIIFLGRTANNQWYLIRMGDRVNAASRIDNPDGSGSGWINAALVSAPGGNLPVQEPTTAP</sequence>
<evidence type="ECO:0000259" key="1">
    <source>
        <dbReference type="Pfam" id="PF08239"/>
    </source>
</evidence>
<dbReference type="Pfam" id="PF08239">
    <property type="entry name" value="SH3_3"/>
    <property type="match status" value="1"/>
</dbReference>
<name>E1ICP5_9CHLR</name>
<dbReference type="InterPro" id="IPR011989">
    <property type="entry name" value="ARM-like"/>
</dbReference>
<dbReference type="STRING" id="765420.OSCT_1096"/>
<dbReference type="Proteomes" id="UP000054010">
    <property type="component" value="Unassembled WGS sequence"/>
</dbReference>
<organism evidence="2 3">
    <name type="scientific">Oscillochloris trichoides DG-6</name>
    <dbReference type="NCBI Taxonomy" id="765420"/>
    <lineage>
        <taxon>Bacteria</taxon>
        <taxon>Bacillati</taxon>
        <taxon>Chloroflexota</taxon>
        <taxon>Chloroflexia</taxon>
        <taxon>Chloroflexales</taxon>
        <taxon>Chloroflexineae</taxon>
        <taxon>Oscillochloridaceae</taxon>
        <taxon>Oscillochloris</taxon>
    </lineage>
</organism>
<dbReference type="HOGENOM" id="CLU_068006_0_0_0"/>